<accession>A0A509EE80</accession>
<evidence type="ECO:0000313" key="2">
    <source>
        <dbReference type="EMBL" id="VUD72646.1"/>
    </source>
</evidence>
<protein>
    <recommendedName>
        <fullName evidence="4">NAD-specific glutamate dehydrogenase</fullName>
    </recommendedName>
</protein>
<dbReference type="EMBL" id="CABFPH010000046">
    <property type="protein sequence ID" value="VUD72646.1"/>
    <property type="molecule type" value="Genomic_DNA"/>
</dbReference>
<proteinExistence type="predicted"/>
<keyword evidence="3" id="KW-1185">Reference proteome</keyword>
<feature type="region of interest" description="Disordered" evidence="1">
    <location>
        <begin position="1"/>
        <end position="25"/>
    </location>
</feature>
<feature type="compositionally biased region" description="Basic residues" evidence="1">
    <location>
        <begin position="1"/>
        <end position="24"/>
    </location>
</feature>
<evidence type="ECO:0000256" key="1">
    <source>
        <dbReference type="SAM" id="MobiDB-lite"/>
    </source>
</evidence>
<dbReference type="Proteomes" id="UP000410984">
    <property type="component" value="Unassembled WGS sequence"/>
</dbReference>
<evidence type="ECO:0008006" key="4">
    <source>
        <dbReference type="Google" id="ProtNLM"/>
    </source>
</evidence>
<reference evidence="2 3" key="1">
    <citation type="submission" date="2019-06" db="EMBL/GenBank/DDBJ databases">
        <authorList>
            <person name="Rodrigo-Torres L."/>
            <person name="Arahal R. D."/>
            <person name="Lucena T."/>
        </authorList>
    </citation>
    <scope>NUCLEOTIDE SEQUENCE [LARGE SCALE GENOMIC DNA]</scope>
    <source>
        <strain evidence="2 3">SB0023/3</strain>
    </source>
</reference>
<evidence type="ECO:0000313" key="3">
    <source>
        <dbReference type="Proteomes" id="UP000410984"/>
    </source>
</evidence>
<name>A0A509EE80_9HYPH</name>
<dbReference type="AntiFam" id="ANF00119">
    <property type="entry name" value="Shadow ORF (opposite ftsZ)"/>
</dbReference>
<dbReference type="AlphaFoldDB" id="A0A509EE80"/>
<sequence length="292" mass="30766">MDLRHARGSSHRRGGRGGRARRHERAGMVLGHGLRLRGGRSGHEGRCGPGLRMGQHHVVAHQGCGFGSGLHGGQHWGRGGSRGDRDVSGRGLSQRCLGADRRDRLTSGGAGASLGAQAFGDFGDALLGLGNGRVVRRVRRDQGRLDAGGDHRDADDAVEALVEGGAQDDVGVLIDLFTDAGRGLVEFVEGQVRSAGDRDQQAARTLHRDIVEERIRYGRLGRAVGALLAGGLASSHHRLAHAAHDRAHVGEIEVDQALLHHQVGDAGDARVEHLIGHREGVGEGGLLVGDPE</sequence>
<gene>
    <name evidence="2" type="ORF">MET9862_03246</name>
</gene>
<organism evidence="2 3">
    <name type="scientific">Methylobacterium symbioticum</name>
    <dbReference type="NCBI Taxonomy" id="2584084"/>
    <lineage>
        <taxon>Bacteria</taxon>
        <taxon>Pseudomonadati</taxon>
        <taxon>Pseudomonadota</taxon>
        <taxon>Alphaproteobacteria</taxon>
        <taxon>Hyphomicrobiales</taxon>
        <taxon>Methylobacteriaceae</taxon>
        <taxon>Methylobacterium</taxon>
    </lineage>
</organism>